<dbReference type="PANTHER" id="PTHR30349:SF41">
    <property type="entry name" value="INTEGRASE_RECOMBINASE PROTEIN MJ0367-RELATED"/>
    <property type="match status" value="1"/>
</dbReference>
<dbReference type="EMBL" id="DWWI01000170">
    <property type="protein sequence ID" value="HJC43586.1"/>
    <property type="molecule type" value="Genomic_DNA"/>
</dbReference>
<dbReference type="GO" id="GO:0015074">
    <property type="term" value="P:DNA integration"/>
    <property type="evidence" value="ECO:0007669"/>
    <property type="project" value="InterPro"/>
</dbReference>
<evidence type="ECO:0000256" key="3">
    <source>
        <dbReference type="ARBA" id="ARBA00023172"/>
    </source>
</evidence>
<evidence type="ECO:0000313" key="6">
    <source>
        <dbReference type="Proteomes" id="UP000823895"/>
    </source>
</evidence>
<reference evidence="5" key="2">
    <citation type="submission" date="2021-04" db="EMBL/GenBank/DDBJ databases">
        <authorList>
            <person name="Gilroy R."/>
        </authorList>
    </citation>
    <scope>NUCLEOTIDE SEQUENCE</scope>
    <source>
        <strain evidence="5">CHK165-2605</strain>
    </source>
</reference>
<evidence type="ECO:0000313" key="5">
    <source>
        <dbReference type="EMBL" id="HJC43586.1"/>
    </source>
</evidence>
<dbReference type="Gene3D" id="1.10.443.10">
    <property type="entry name" value="Intergrase catalytic core"/>
    <property type="match status" value="1"/>
</dbReference>
<keyword evidence="3" id="KW-0233">DNA recombination</keyword>
<comment type="similarity">
    <text evidence="1">Belongs to the 'phage' integrase family.</text>
</comment>
<evidence type="ECO:0000256" key="2">
    <source>
        <dbReference type="ARBA" id="ARBA00023125"/>
    </source>
</evidence>
<evidence type="ECO:0000259" key="4">
    <source>
        <dbReference type="PROSITE" id="PS51898"/>
    </source>
</evidence>
<comment type="caution">
    <text evidence="5">The sequence shown here is derived from an EMBL/GenBank/DDBJ whole genome shotgun (WGS) entry which is preliminary data.</text>
</comment>
<reference evidence="5" key="1">
    <citation type="journal article" date="2021" name="PeerJ">
        <title>Extensive microbial diversity within the chicken gut microbiome revealed by metagenomics and culture.</title>
        <authorList>
            <person name="Gilroy R."/>
            <person name="Ravi A."/>
            <person name="Getino M."/>
            <person name="Pursley I."/>
            <person name="Horton D.L."/>
            <person name="Alikhan N.F."/>
            <person name="Baker D."/>
            <person name="Gharbi K."/>
            <person name="Hall N."/>
            <person name="Watson M."/>
            <person name="Adriaenssens E.M."/>
            <person name="Foster-Nyarko E."/>
            <person name="Jarju S."/>
            <person name="Secka A."/>
            <person name="Antonio M."/>
            <person name="Oren A."/>
            <person name="Chaudhuri R.R."/>
            <person name="La Ragione R."/>
            <person name="Hildebrand F."/>
            <person name="Pallen M.J."/>
        </authorList>
    </citation>
    <scope>NUCLEOTIDE SEQUENCE</scope>
    <source>
        <strain evidence="5">CHK165-2605</strain>
    </source>
</reference>
<dbReference type="InterPro" id="IPR011010">
    <property type="entry name" value="DNA_brk_join_enz"/>
</dbReference>
<dbReference type="InterPro" id="IPR002104">
    <property type="entry name" value="Integrase_catalytic"/>
</dbReference>
<dbReference type="PANTHER" id="PTHR30349">
    <property type="entry name" value="PHAGE INTEGRASE-RELATED"/>
    <property type="match status" value="1"/>
</dbReference>
<dbReference type="GO" id="GO:0006310">
    <property type="term" value="P:DNA recombination"/>
    <property type="evidence" value="ECO:0007669"/>
    <property type="project" value="UniProtKB-KW"/>
</dbReference>
<dbReference type="AlphaFoldDB" id="A0A9D2P587"/>
<proteinExistence type="inferred from homology"/>
<feature type="domain" description="Tyr recombinase" evidence="4">
    <location>
        <begin position="204"/>
        <end position="387"/>
    </location>
</feature>
<dbReference type="InterPro" id="IPR050090">
    <property type="entry name" value="Tyrosine_recombinase_XerCD"/>
</dbReference>
<sequence length="407" mass="47409">MQERNDSFEELRANLLEKLRNQGCSPITITGYRYQCNSIFKWMRRNDYDHYSVEGGNKYLQDYCAKHGENQYYTTLRTVIYRLNDILKDTWQDVHSDKGKHFCLPDAFVEIVDRYCYWNVRTGHAAGTIRNKRYAVSWFLDELSKQKCRSLEEMSPILITQTCIKITDHNLWSEIRMFLRYLVEFEGVKSDYSTIIPHYTKPYVIPSVYSVEEIRAIEETIDTGTIIGKRDYAMILLVSRMGMRSGDIARLRIEDVQNRTDLDIIQEKTGNTLHLPLIREVKSAIDDYLSVRPSSQSDLVFINVYAPYNPVTTSTIRAALRKYIRLSGINPGKRKSGPHALRASLASSMVNDDINYETVRKVLGHSSNNAIKHYARIDTERLRRYSLTPPLPVGRFYTFLYGEVEKR</sequence>
<name>A0A9D2P587_9FIRM</name>
<evidence type="ECO:0000256" key="1">
    <source>
        <dbReference type="ARBA" id="ARBA00008857"/>
    </source>
</evidence>
<protein>
    <submittedName>
        <fullName evidence="5">Tyrosine-type recombinase/integrase</fullName>
    </submittedName>
</protein>
<organism evidence="5 6">
    <name type="scientific">Candidatus Mediterraneibacter gallistercoris</name>
    <dbReference type="NCBI Taxonomy" id="2838671"/>
    <lineage>
        <taxon>Bacteria</taxon>
        <taxon>Bacillati</taxon>
        <taxon>Bacillota</taxon>
        <taxon>Clostridia</taxon>
        <taxon>Lachnospirales</taxon>
        <taxon>Lachnospiraceae</taxon>
        <taxon>Mediterraneibacter</taxon>
    </lineage>
</organism>
<dbReference type="PROSITE" id="PS51898">
    <property type="entry name" value="TYR_RECOMBINASE"/>
    <property type="match status" value="1"/>
</dbReference>
<dbReference type="InterPro" id="IPR013762">
    <property type="entry name" value="Integrase-like_cat_sf"/>
</dbReference>
<dbReference type="GO" id="GO:0003677">
    <property type="term" value="F:DNA binding"/>
    <property type="evidence" value="ECO:0007669"/>
    <property type="project" value="UniProtKB-KW"/>
</dbReference>
<accession>A0A9D2P587</accession>
<dbReference type="Proteomes" id="UP000823895">
    <property type="component" value="Unassembled WGS sequence"/>
</dbReference>
<dbReference type="SUPFAM" id="SSF56349">
    <property type="entry name" value="DNA breaking-rejoining enzymes"/>
    <property type="match status" value="1"/>
</dbReference>
<dbReference type="Pfam" id="PF00589">
    <property type="entry name" value="Phage_integrase"/>
    <property type="match status" value="1"/>
</dbReference>
<keyword evidence="2" id="KW-0238">DNA-binding</keyword>
<gene>
    <name evidence="5" type="ORF">H9756_07910</name>
</gene>